<accession>A0ABW5DR89</accession>
<proteinExistence type="predicted"/>
<dbReference type="SUPFAM" id="SSF101738">
    <property type="entry name" value="SspB-like"/>
    <property type="match status" value="1"/>
</dbReference>
<reference evidence="3" key="1">
    <citation type="journal article" date="2019" name="Int. J. Syst. Evol. Microbiol.">
        <title>The Global Catalogue of Microorganisms (GCM) 10K type strain sequencing project: providing services to taxonomists for standard genome sequencing and annotation.</title>
        <authorList>
            <consortium name="The Broad Institute Genomics Platform"/>
            <consortium name="The Broad Institute Genome Sequencing Center for Infectious Disease"/>
            <person name="Wu L."/>
            <person name="Ma J."/>
        </authorList>
    </citation>
    <scope>NUCLEOTIDE SEQUENCE [LARGE SCALE GENOMIC DNA]</scope>
    <source>
        <strain evidence="3">CGMCC 1.19062</strain>
    </source>
</reference>
<gene>
    <name evidence="2" type="ORF">ACFSM5_11765</name>
</gene>
<dbReference type="Gene3D" id="2.30.30.220">
    <property type="entry name" value="SspB-like"/>
    <property type="match status" value="1"/>
</dbReference>
<comment type="caution">
    <text evidence="2">The sequence shown here is derived from an EMBL/GenBank/DDBJ whole genome shotgun (WGS) entry which is preliminary data.</text>
</comment>
<sequence>MLRYDQMIEEALRGVVRRTLRMVAATGLPGNHHFYVTFRTDAEGVIVPDHLRAKYPEEMTIVIQHQFWGLEVTTDMFTITLSFNDVHEKLVIPFPAITAFADPAAQFGLQFQQETEAGEDGNEDDEEEGEMLELEEGASEPTPLPAAKKSDKPGDDKPAGSGDVVFLDQFRRK</sequence>
<name>A0ABW5DR89_9PROT</name>
<evidence type="ECO:0000256" key="1">
    <source>
        <dbReference type="SAM" id="MobiDB-lite"/>
    </source>
</evidence>
<feature type="compositionally biased region" description="Basic and acidic residues" evidence="1">
    <location>
        <begin position="148"/>
        <end position="158"/>
    </location>
</feature>
<protein>
    <submittedName>
        <fullName evidence="2">SspB family protein</fullName>
    </submittedName>
</protein>
<keyword evidence="3" id="KW-1185">Reference proteome</keyword>
<evidence type="ECO:0000313" key="2">
    <source>
        <dbReference type="EMBL" id="MFD2263567.1"/>
    </source>
</evidence>
<evidence type="ECO:0000313" key="3">
    <source>
        <dbReference type="Proteomes" id="UP001597295"/>
    </source>
</evidence>
<organism evidence="2 3">
    <name type="scientific">Lacibacterium aquatile</name>
    <dbReference type="NCBI Taxonomy" id="1168082"/>
    <lineage>
        <taxon>Bacteria</taxon>
        <taxon>Pseudomonadati</taxon>
        <taxon>Pseudomonadota</taxon>
        <taxon>Alphaproteobacteria</taxon>
        <taxon>Rhodospirillales</taxon>
        <taxon>Rhodospirillaceae</taxon>
    </lineage>
</organism>
<feature type="region of interest" description="Disordered" evidence="1">
    <location>
        <begin position="114"/>
        <end position="173"/>
    </location>
</feature>
<dbReference type="EMBL" id="JBHUIP010000012">
    <property type="protein sequence ID" value="MFD2263567.1"/>
    <property type="molecule type" value="Genomic_DNA"/>
</dbReference>
<dbReference type="RefSeq" id="WP_379876587.1">
    <property type="nucleotide sequence ID" value="NZ_JBHUIP010000012.1"/>
</dbReference>
<dbReference type="InterPro" id="IPR036760">
    <property type="entry name" value="SspB-like_sf"/>
</dbReference>
<feature type="compositionally biased region" description="Acidic residues" evidence="1">
    <location>
        <begin position="116"/>
        <end position="138"/>
    </location>
</feature>
<dbReference type="Pfam" id="PF04386">
    <property type="entry name" value="SspB"/>
    <property type="match status" value="1"/>
</dbReference>
<dbReference type="InterPro" id="IPR007481">
    <property type="entry name" value="SspB"/>
</dbReference>
<dbReference type="Proteomes" id="UP001597295">
    <property type="component" value="Unassembled WGS sequence"/>
</dbReference>